<dbReference type="InterPro" id="IPR006128">
    <property type="entry name" value="Lipoprotein_PsaA-like"/>
</dbReference>
<dbReference type="PROSITE" id="PS51257">
    <property type="entry name" value="PROKAR_LIPOPROTEIN"/>
    <property type="match status" value="1"/>
</dbReference>
<keyword evidence="2 4" id="KW-0813">Transport</keyword>
<dbReference type="Gene3D" id="3.40.50.1980">
    <property type="entry name" value="Nitrogenase molybdenum iron protein domain"/>
    <property type="match status" value="2"/>
</dbReference>
<proteinExistence type="inferred from homology"/>
<dbReference type="EMBL" id="FWXH01000012">
    <property type="protein sequence ID" value="SMC26247.1"/>
    <property type="molecule type" value="Genomic_DNA"/>
</dbReference>
<dbReference type="PANTHER" id="PTHR42953">
    <property type="entry name" value="HIGH-AFFINITY ZINC UPTAKE SYSTEM PROTEIN ZNUA-RELATED"/>
    <property type="match status" value="1"/>
</dbReference>
<dbReference type="PRINTS" id="PR00691">
    <property type="entry name" value="ADHESINB"/>
</dbReference>
<dbReference type="STRING" id="1121291.SAMN02745134_02749"/>
<dbReference type="InterPro" id="IPR006127">
    <property type="entry name" value="ZnuA-like"/>
</dbReference>
<evidence type="ECO:0000313" key="7">
    <source>
        <dbReference type="Proteomes" id="UP000192468"/>
    </source>
</evidence>
<evidence type="ECO:0000313" key="6">
    <source>
        <dbReference type="EMBL" id="SMC26247.1"/>
    </source>
</evidence>
<protein>
    <submittedName>
        <fullName evidence="6">Zinc transport system substrate-binding protein</fullName>
    </submittedName>
</protein>
<reference evidence="6 7" key="1">
    <citation type="submission" date="2017-04" db="EMBL/GenBank/DDBJ databases">
        <authorList>
            <person name="Afonso C.L."/>
            <person name="Miller P.J."/>
            <person name="Scott M.A."/>
            <person name="Spackman E."/>
            <person name="Goraichik I."/>
            <person name="Dimitrov K.M."/>
            <person name="Suarez D.L."/>
            <person name="Swayne D.E."/>
        </authorList>
    </citation>
    <scope>NUCLEOTIDE SEQUENCE [LARGE SCALE GENOMIC DNA]</scope>
    <source>
        <strain evidence="6 7">DSM 12555</strain>
    </source>
</reference>
<feature type="signal peptide" evidence="5">
    <location>
        <begin position="1"/>
        <end position="24"/>
    </location>
</feature>
<sequence>MLKKFSFIVLILSLILLLSACNNSDDKKAQTNKIKVVVSFNAMKELTYAVGKDKVDIHTIIPEGQEPHEYEPKIKDLASLTDAKLFVYSGMNLEKWSSTAIDSVNNSDLISIDASKGFNPIKTSNGAYDPHVWISLKGAEYQANNIKNALVKIDPKDKSYFEKNYLTFKNQIDALYAEYKTKFANSPKKSFVTGHAAFSYLSRDFNLTQNSVEDVFADGEPSSKKLQELIDYCKKNKVTTIFVEDMVSPKLSNTLATEVHAKVKKIYTIESKEDNLDYIQSMKKNLDNIYNSLQ</sequence>
<keyword evidence="3 5" id="KW-0732">Signal</keyword>
<dbReference type="PRINTS" id="PR00690">
    <property type="entry name" value="ADHESNFAMILY"/>
</dbReference>
<evidence type="ECO:0000256" key="1">
    <source>
        <dbReference type="ARBA" id="ARBA00011028"/>
    </source>
</evidence>
<dbReference type="Pfam" id="PF01297">
    <property type="entry name" value="ZnuA"/>
    <property type="match status" value="1"/>
</dbReference>
<gene>
    <name evidence="6" type="ORF">SAMN02745134_02749</name>
</gene>
<keyword evidence="7" id="KW-1185">Reference proteome</keyword>
<name>A0A1W1XQU3_9CLOT</name>
<evidence type="ECO:0000256" key="4">
    <source>
        <dbReference type="RuleBase" id="RU003512"/>
    </source>
</evidence>
<evidence type="ECO:0000256" key="5">
    <source>
        <dbReference type="SAM" id="SignalP"/>
    </source>
</evidence>
<evidence type="ECO:0000256" key="2">
    <source>
        <dbReference type="ARBA" id="ARBA00022448"/>
    </source>
</evidence>
<dbReference type="AlphaFoldDB" id="A0A1W1XQU3"/>
<dbReference type="InterPro" id="IPR006129">
    <property type="entry name" value="AdhesinB"/>
</dbReference>
<dbReference type="PANTHER" id="PTHR42953:SF3">
    <property type="entry name" value="HIGH-AFFINITY ZINC UPTAKE SYSTEM PROTEIN ZNUA"/>
    <property type="match status" value="1"/>
</dbReference>
<dbReference type="GO" id="GO:0046872">
    <property type="term" value="F:metal ion binding"/>
    <property type="evidence" value="ECO:0007669"/>
    <property type="project" value="InterPro"/>
</dbReference>
<dbReference type="RefSeq" id="WP_084116563.1">
    <property type="nucleotide sequence ID" value="NZ_FWXH01000012.1"/>
</dbReference>
<feature type="chain" id="PRO_5038401235" evidence="5">
    <location>
        <begin position="25"/>
        <end position="294"/>
    </location>
</feature>
<organism evidence="6 7">
    <name type="scientific">Clostridium acidisoli DSM 12555</name>
    <dbReference type="NCBI Taxonomy" id="1121291"/>
    <lineage>
        <taxon>Bacteria</taxon>
        <taxon>Bacillati</taxon>
        <taxon>Bacillota</taxon>
        <taxon>Clostridia</taxon>
        <taxon>Eubacteriales</taxon>
        <taxon>Clostridiaceae</taxon>
        <taxon>Clostridium</taxon>
    </lineage>
</organism>
<dbReference type="OrthoDB" id="9810636at2"/>
<comment type="similarity">
    <text evidence="1 4">Belongs to the bacterial solute-binding protein 9 family.</text>
</comment>
<dbReference type="SUPFAM" id="SSF53807">
    <property type="entry name" value="Helical backbone' metal receptor"/>
    <property type="match status" value="1"/>
</dbReference>
<dbReference type="GO" id="GO:0030001">
    <property type="term" value="P:metal ion transport"/>
    <property type="evidence" value="ECO:0007669"/>
    <property type="project" value="InterPro"/>
</dbReference>
<evidence type="ECO:0000256" key="3">
    <source>
        <dbReference type="ARBA" id="ARBA00022729"/>
    </source>
</evidence>
<dbReference type="InterPro" id="IPR050492">
    <property type="entry name" value="Bact_metal-bind_prot9"/>
</dbReference>
<accession>A0A1W1XQU3</accession>
<dbReference type="GO" id="GO:0007155">
    <property type="term" value="P:cell adhesion"/>
    <property type="evidence" value="ECO:0007669"/>
    <property type="project" value="InterPro"/>
</dbReference>
<dbReference type="Proteomes" id="UP000192468">
    <property type="component" value="Unassembled WGS sequence"/>
</dbReference>